<keyword evidence="3" id="KW-0805">Transcription regulation</keyword>
<protein>
    <recommendedName>
        <fullName evidence="8">NAC domain-containing protein</fullName>
    </recommendedName>
</protein>
<dbReference type="GO" id="GO:0016746">
    <property type="term" value="F:acyltransferase activity"/>
    <property type="evidence" value="ECO:0007669"/>
    <property type="project" value="UniProtKB-KW"/>
</dbReference>
<dbReference type="Pfam" id="PF02458">
    <property type="entry name" value="Transferase"/>
    <property type="match status" value="1"/>
</dbReference>
<dbReference type="InterPro" id="IPR003441">
    <property type="entry name" value="NAC-dom"/>
</dbReference>
<name>A0AAP0QVC8_9ROSI</name>
<dbReference type="PANTHER" id="PTHR31896:SF12">
    <property type="entry name" value="HXXXD-TYPE ACYL-TRANSFERASE FAMILY PROTEIN"/>
    <property type="match status" value="1"/>
</dbReference>
<dbReference type="PROSITE" id="PS51005">
    <property type="entry name" value="NAC"/>
    <property type="match status" value="1"/>
</dbReference>
<proteinExistence type="inferred from homology"/>
<dbReference type="InterPro" id="IPR051283">
    <property type="entry name" value="Sec_Metabolite_Acyltrans"/>
</dbReference>
<evidence type="ECO:0000259" key="8">
    <source>
        <dbReference type="PROSITE" id="PS51005"/>
    </source>
</evidence>
<dbReference type="InterPro" id="IPR023213">
    <property type="entry name" value="CAT-like_dom_sf"/>
</dbReference>
<keyword evidence="5" id="KW-0804">Transcription</keyword>
<dbReference type="Pfam" id="PF02365">
    <property type="entry name" value="NAM"/>
    <property type="match status" value="1"/>
</dbReference>
<dbReference type="Proteomes" id="UP001428341">
    <property type="component" value="Unassembled WGS sequence"/>
</dbReference>
<dbReference type="GO" id="GO:0003677">
    <property type="term" value="F:DNA binding"/>
    <property type="evidence" value="ECO:0007669"/>
    <property type="project" value="UniProtKB-KW"/>
</dbReference>
<dbReference type="FunFam" id="3.30.559.10:FF:000008">
    <property type="entry name" value="Tryptamine hydroxycinnamoyl transferase"/>
    <property type="match status" value="1"/>
</dbReference>
<dbReference type="SUPFAM" id="SSF101941">
    <property type="entry name" value="NAC domain"/>
    <property type="match status" value="1"/>
</dbReference>
<evidence type="ECO:0000256" key="1">
    <source>
        <dbReference type="ARBA" id="ARBA00009861"/>
    </source>
</evidence>
<feature type="domain" description="NAC" evidence="8">
    <location>
        <begin position="491"/>
        <end position="658"/>
    </location>
</feature>
<keyword evidence="4" id="KW-0238">DNA-binding</keyword>
<dbReference type="AlphaFoldDB" id="A0AAP0QVC8"/>
<dbReference type="GO" id="GO:0006355">
    <property type="term" value="P:regulation of DNA-templated transcription"/>
    <property type="evidence" value="ECO:0007669"/>
    <property type="project" value="InterPro"/>
</dbReference>
<evidence type="ECO:0000256" key="4">
    <source>
        <dbReference type="ARBA" id="ARBA00023125"/>
    </source>
</evidence>
<evidence type="ECO:0000256" key="6">
    <source>
        <dbReference type="ARBA" id="ARBA00023242"/>
    </source>
</evidence>
<evidence type="ECO:0000256" key="7">
    <source>
        <dbReference type="ARBA" id="ARBA00023315"/>
    </source>
</evidence>
<evidence type="ECO:0000256" key="2">
    <source>
        <dbReference type="ARBA" id="ARBA00022679"/>
    </source>
</evidence>
<evidence type="ECO:0000256" key="3">
    <source>
        <dbReference type="ARBA" id="ARBA00023015"/>
    </source>
</evidence>
<keyword evidence="10" id="KW-1185">Reference proteome</keyword>
<gene>
    <name evidence="9" type="ORF">WN944_008549</name>
</gene>
<dbReference type="EMBL" id="JBCGBO010000003">
    <property type="protein sequence ID" value="KAK9216540.1"/>
    <property type="molecule type" value="Genomic_DNA"/>
</dbReference>
<sequence length="786" mass="89125">MNSPAVQYMSECFVQPEYFSEEMKQPCYLTPWDLVMLSVQYIQKGLLFRKPAIPPASVDQVDFIKTLLDRLKHSLSLTLVHFYPLAGRLVTRQTDSPPSYVVFVDCNNSPGAKFIHASLDMAISDILSPTYVPLVVQSFFDHDRALNHDGHSRPLLSIQVTELVDGIFIGCSMNHVLGDGTSFWNFFNAFSEIFQAQGKMASISRPPVIKRWFPDGRDPIINLPFTHRDEFIRRYEAPQLLERIFHFTGESIARLKAKANAEAGNNTNKISSFQALSALVWRSITRIRNLPPDQTTSCRMAADNRPRLEPPLPREYFGNSINPLRGVTTVGELLGHDLGWAAWKLHQTVVNQTDKAVREWLDAWWKSPFMYHLDRLFDPFSIMMGSSPRFNKYGNEFGLGQAVALRSGYAHKFDGKVSAYPGHEGGGSIDLEICLPPHSMTALEADEEFMEVTFSLGCCWFFRFSIPKRVKRRMGDPHRSDGNRKMESFSLPPGCRFHPSEEQLLCYYLTNKNKSSEEEDTNLCDNDLIKELDLYEHEPYELPETTCYAYGYRGRKRHWYCYGRVSVVKGSKCRKGKNGYWRRRGRVTEVVVRNTSCNNYNNNNNNKRGKLVLGTRTSFVFYLGNSLKTAVRTHWLMHEYALDDHVKASFVLCRIFVKSRGGNSKSEVSLSSGAGESVSAVRHIGIQHDGFLIPDSSEGKVDDDNSIDRRNDTCIYPVRMVSQLDDHVTSRPVSDASFQFPAGIPSKEPVSTSGLAGTSLLTDAVETQQLQSILEEDFIELDDLVP</sequence>
<evidence type="ECO:0000313" key="9">
    <source>
        <dbReference type="EMBL" id="KAK9216540.1"/>
    </source>
</evidence>
<keyword evidence="7" id="KW-0012">Acyltransferase</keyword>
<comment type="caution">
    <text evidence="9">The sequence shown here is derived from an EMBL/GenBank/DDBJ whole genome shotgun (WGS) entry which is preliminary data.</text>
</comment>
<evidence type="ECO:0000256" key="5">
    <source>
        <dbReference type="ARBA" id="ARBA00023163"/>
    </source>
</evidence>
<evidence type="ECO:0000313" key="10">
    <source>
        <dbReference type="Proteomes" id="UP001428341"/>
    </source>
</evidence>
<keyword evidence="2" id="KW-0808">Transferase</keyword>
<reference evidence="9 10" key="1">
    <citation type="submission" date="2024-05" db="EMBL/GenBank/DDBJ databases">
        <title>Haplotype-resolved chromosome-level genome assembly of Huyou (Citrus changshanensis).</title>
        <authorList>
            <person name="Miao C."/>
            <person name="Chen W."/>
            <person name="Wu Y."/>
            <person name="Wang L."/>
            <person name="Zhao S."/>
            <person name="Grierson D."/>
            <person name="Xu C."/>
            <person name="Chen K."/>
        </authorList>
    </citation>
    <scope>NUCLEOTIDE SEQUENCE [LARGE SCALE GENOMIC DNA]</scope>
    <source>
        <strain evidence="9">01-14</strain>
        <tissue evidence="9">Leaf</tissue>
    </source>
</reference>
<dbReference type="InterPro" id="IPR036093">
    <property type="entry name" value="NAC_dom_sf"/>
</dbReference>
<accession>A0AAP0QVC8</accession>
<dbReference type="PANTHER" id="PTHR31896">
    <property type="entry name" value="FAMILY REGULATORY PROTEIN, PUTATIVE (AFU_ORTHOLOGUE AFUA_3G14730)-RELATED"/>
    <property type="match status" value="1"/>
</dbReference>
<comment type="similarity">
    <text evidence="1">Belongs to the plant acyltransferase family.</text>
</comment>
<keyword evidence="6" id="KW-0539">Nucleus</keyword>
<dbReference type="Gene3D" id="3.30.559.10">
    <property type="entry name" value="Chloramphenicol acetyltransferase-like domain"/>
    <property type="match status" value="2"/>
</dbReference>
<organism evidence="9 10">
    <name type="scientific">Citrus x changshan-huyou</name>
    <dbReference type="NCBI Taxonomy" id="2935761"/>
    <lineage>
        <taxon>Eukaryota</taxon>
        <taxon>Viridiplantae</taxon>
        <taxon>Streptophyta</taxon>
        <taxon>Embryophyta</taxon>
        <taxon>Tracheophyta</taxon>
        <taxon>Spermatophyta</taxon>
        <taxon>Magnoliopsida</taxon>
        <taxon>eudicotyledons</taxon>
        <taxon>Gunneridae</taxon>
        <taxon>Pentapetalae</taxon>
        <taxon>rosids</taxon>
        <taxon>malvids</taxon>
        <taxon>Sapindales</taxon>
        <taxon>Rutaceae</taxon>
        <taxon>Aurantioideae</taxon>
        <taxon>Citrus</taxon>
    </lineage>
</organism>
<dbReference type="Gene3D" id="2.170.150.80">
    <property type="entry name" value="NAC domain"/>
    <property type="match status" value="1"/>
</dbReference>